<dbReference type="Gene3D" id="1.25.40.10">
    <property type="entry name" value="Tetratricopeptide repeat domain"/>
    <property type="match status" value="1"/>
</dbReference>
<protein>
    <submittedName>
        <fullName evidence="3">Tetratricopeptide repeat domain protein</fullName>
    </submittedName>
</protein>
<feature type="repeat" description="TPR" evidence="1">
    <location>
        <begin position="153"/>
        <end position="186"/>
    </location>
</feature>
<dbReference type="KEGG" id="sur:STAUR_3062"/>
<organism evidence="3 4">
    <name type="scientific">Stigmatella aurantiaca (strain DW4/3-1)</name>
    <dbReference type="NCBI Taxonomy" id="378806"/>
    <lineage>
        <taxon>Bacteria</taxon>
        <taxon>Pseudomonadati</taxon>
        <taxon>Myxococcota</taxon>
        <taxon>Myxococcia</taxon>
        <taxon>Myxococcales</taxon>
        <taxon>Cystobacterineae</taxon>
        <taxon>Archangiaceae</taxon>
        <taxon>Stigmatella</taxon>
    </lineage>
</organism>
<dbReference type="Pfam" id="PF13432">
    <property type="entry name" value="TPR_16"/>
    <property type="match status" value="1"/>
</dbReference>
<sequence length="243" mass="25511">MTSSPGRRGKSPPGPVKVHHFEKRSSPREPPAAREPEAPSHAHPTLPEFSLHARPTLPELSLQPPGAPPAATPPSPSSPGEGTPARRKRAAGAPRSRSQSSSSTGTAGASSGSAPTPGVSERLVAARRLIEEGKLDAARAVLERLVALGVAGASAHTLLGGIYLAQGVLDRALTCFEEALSREPADLSALISRGQVRLSLGDLRRAQEDLQVVLESGTAGSPLVQQARHLLERIGELRNRKRR</sequence>
<evidence type="ECO:0000313" key="4">
    <source>
        <dbReference type="Proteomes" id="UP000001351"/>
    </source>
</evidence>
<dbReference type="Proteomes" id="UP000001351">
    <property type="component" value="Chromosome"/>
</dbReference>
<accession>E3FTQ2</accession>
<feature type="compositionally biased region" description="Pro residues" evidence="2">
    <location>
        <begin position="65"/>
        <end position="77"/>
    </location>
</feature>
<evidence type="ECO:0000256" key="1">
    <source>
        <dbReference type="PROSITE-ProRule" id="PRU00339"/>
    </source>
</evidence>
<dbReference type="InterPro" id="IPR019734">
    <property type="entry name" value="TPR_rpt"/>
</dbReference>
<dbReference type="PROSITE" id="PS50005">
    <property type="entry name" value="TPR"/>
    <property type="match status" value="1"/>
</dbReference>
<reference evidence="3 4" key="1">
    <citation type="journal article" date="2011" name="Mol. Biol. Evol.">
        <title>Comparative genomic analysis of fruiting body formation in Myxococcales.</title>
        <authorList>
            <person name="Huntley S."/>
            <person name="Hamann N."/>
            <person name="Wegener-Feldbrugge S."/>
            <person name="Treuner-Lange A."/>
            <person name="Kube M."/>
            <person name="Reinhardt R."/>
            <person name="Klages S."/>
            <person name="Muller R."/>
            <person name="Ronning C.M."/>
            <person name="Nierman W.C."/>
            <person name="Sogaard-Andersen L."/>
        </authorList>
    </citation>
    <scope>NUCLEOTIDE SEQUENCE [LARGE SCALE GENOMIC DNA]</scope>
    <source>
        <strain evidence="3 4">DW4/3-1</strain>
    </source>
</reference>
<dbReference type="AlphaFoldDB" id="E3FTQ2"/>
<keyword evidence="1" id="KW-0802">TPR repeat</keyword>
<keyword evidence="4" id="KW-1185">Reference proteome</keyword>
<dbReference type="SMART" id="SM00028">
    <property type="entry name" value="TPR"/>
    <property type="match status" value="1"/>
</dbReference>
<feature type="compositionally biased region" description="Low complexity" evidence="2">
    <location>
        <begin position="91"/>
        <end position="118"/>
    </location>
</feature>
<feature type="compositionally biased region" description="Basic and acidic residues" evidence="2">
    <location>
        <begin position="23"/>
        <end position="40"/>
    </location>
</feature>
<feature type="region of interest" description="Disordered" evidence="2">
    <location>
        <begin position="1"/>
        <end position="119"/>
    </location>
</feature>
<dbReference type="InterPro" id="IPR011990">
    <property type="entry name" value="TPR-like_helical_dom_sf"/>
</dbReference>
<dbReference type="SUPFAM" id="SSF48452">
    <property type="entry name" value="TPR-like"/>
    <property type="match status" value="1"/>
</dbReference>
<evidence type="ECO:0000256" key="2">
    <source>
        <dbReference type="SAM" id="MobiDB-lite"/>
    </source>
</evidence>
<evidence type="ECO:0000313" key="3">
    <source>
        <dbReference type="EMBL" id="ADO70854.1"/>
    </source>
</evidence>
<name>E3FTQ2_STIAD</name>
<dbReference type="HOGENOM" id="CLU_1142053_0_0_7"/>
<dbReference type="eggNOG" id="COG0457">
    <property type="taxonomic scope" value="Bacteria"/>
</dbReference>
<gene>
    <name evidence="3" type="ordered locus">STAUR_3062</name>
</gene>
<proteinExistence type="predicted"/>
<dbReference type="OrthoDB" id="220004at2"/>
<dbReference type="EMBL" id="CP002271">
    <property type="protein sequence ID" value="ADO70854.1"/>
    <property type="molecule type" value="Genomic_DNA"/>
</dbReference>